<feature type="domain" description="Nudix hydrolase" evidence="2">
    <location>
        <begin position="34"/>
        <end position="136"/>
    </location>
</feature>
<comment type="caution">
    <text evidence="3">The sequence shown here is derived from an EMBL/GenBank/DDBJ whole genome shotgun (WGS) entry which is preliminary data.</text>
</comment>
<organism evidence="3">
    <name type="scientific">marine sediment metagenome</name>
    <dbReference type="NCBI Taxonomy" id="412755"/>
    <lineage>
        <taxon>unclassified sequences</taxon>
        <taxon>metagenomes</taxon>
        <taxon>ecological metagenomes</taxon>
    </lineage>
</organism>
<dbReference type="PROSITE" id="PS00893">
    <property type="entry name" value="NUDIX_BOX"/>
    <property type="match status" value="1"/>
</dbReference>
<proteinExistence type="predicted"/>
<name>A0A0F9FY00_9ZZZZ</name>
<feature type="non-terminal residue" evidence="3">
    <location>
        <position position="136"/>
    </location>
</feature>
<dbReference type="PANTHER" id="PTHR10885">
    <property type="entry name" value="ISOPENTENYL-DIPHOSPHATE DELTA-ISOMERASE"/>
    <property type="match status" value="1"/>
</dbReference>
<evidence type="ECO:0000313" key="3">
    <source>
        <dbReference type="EMBL" id="KKL56027.1"/>
    </source>
</evidence>
<dbReference type="GO" id="GO:0016787">
    <property type="term" value="F:hydrolase activity"/>
    <property type="evidence" value="ECO:0007669"/>
    <property type="project" value="UniProtKB-KW"/>
</dbReference>
<accession>A0A0F9FY00</accession>
<reference evidence="3" key="1">
    <citation type="journal article" date="2015" name="Nature">
        <title>Complex archaea that bridge the gap between prokaryotes and eukaryotes.</title>
        <authorList>
            <person name="Spang A."/>
            <person name="Saw J.H."/>
            <person name="Jorgensen S.L."/>
            <person name="Zaremba-Niedzwiedzka K."/>
            <person name="Martijn J."/>
            <person name="Lind A.E."/>
            <person name="van Eijk R."/>
            <person name="Schleper C."/>
            <person name="Guy L."/>
            <person name="Ettema T.J."/>
        </authorList>
    </citation>
    <scope>NUCLEOTIDE SEQUENCE</scope>
</reference>
<dbReference type="InterPro" id="IPR020084">
    <property type="entry name" value="NUDIX_hydrolase_CS"/>
</dbReference>
<keyword evidence="1" id="KW-0378">Hydrolase</keyword>
<dbReference type="EMBL" id="LAZR01030634">
    <property type="protein sequence ID" value="KKL56027.1"/>
    <property type="molecule type" value="Genomic_DNA"/>
</dbReference>
<dbReference type="InterPro" id="IPR015797">
    <property type="entry name" value="NUDIX_hydrolase-like_dom_sf"/>
</dbReference>
<evidence type="ECO:0000259" key="2">
    <source>
        <dbReference type="PROSITE" id="PS51462"/>
    </source>
</evidence>
<gene>
    <name evidence="3" type="ORF">LCGC14_2249530</name>
</gene>
<dbReference type="PANTHER" id="PTHR10885:SF0">
    <property type="entry name" value="ISOPENTENYL-DIPHOSPHATE DELTA-ISOMERASE"/>
    <property type="match status" value="1"/>
</dbReference>
<evidence type="ECO:0000256" key="1">
    <source>
        <dbReference type="ARBA" id="ARBA00022801"/>
    </source>
</evidence>
<sequence length="136" mass="15296">MEDKDDVEMLEIVDAEGRVIGTASRNRIHGNPALIHKVVHVLVFKSSGELLLQKRSRNKDVAPGKCDTSAGGHMSPGESLEQAAMREMHEELGIQTPLEFLYRYLHSSDFETEMVFTFRCVWDGDISFSVSEIDEV</sequence>
<dbReference type="Gene3D" id="3.90.79.10">
    <property type="entry name" value="Nucleoside Triphosphate Pyrophosphohydrolase"/>
    <property type="match status" value="1"/>
</dbReference>
<dbReference type="PROSITE" id="PS51462">
    <property type="entry name" value="NUDIX"/>
    <property type="match status" value="1"/>
</dbReference>
<dbReference type="InterPro" id="IPR000086">
    <property type="entry name" value="NUDIX_hydrolase_dom"/>
</dbReference>
<dbReference type="CDD" id="cd04692">
    <property type="entry name" value="NUDIX_Hydrolase"/>
    <property type="match status" value="1"/>
</dbReference>
<dbReference type="AlphaFoldDB" id="A0A0F9FY00"/>
<dbReference type="Pfam" id="PF00293">
    <property type="entry name" value="NUDIX"/>
    <property type="match status" value="1"/>
</dbReference>
<dbReference type="SUPFAM" id="SSF55811">
    <property type="entry name" value="Nudix"/>
    <property type="match status" value="1"/>
</dbReference>
<protein>
    <recommendedName>
        <fullName evidence="2">Nudix hydrolase domain-containing protein</fullName>
    </recommendedName>
</protein>